<keyword evidence="1 2" id="KW-0378">Hydrolase</keyword>
<comment type="similarity">
    <text evidence="2">Belongs to the Nudix hydrolase family.</text>
</comment>
<dbReference type="Gene3D" id="3.90.79.10">
    <property type="entry name" value="Nucleoside Triphosphate Pyrophosphohydrolase"/>
    <property type="match status" value="1"/>
</dbReference>
<accession>A0A6A6HXU1</accession>
<gene>
    <name evidence="4" type="ORF">BU26DRAFT_524012</name>
</gene>
<reference evidence="4" key="1">
    <citation type="journal article" date="2020" name="Stud. Mycol.">
        <title>101 Dothideomycetes genomes: a test case for predicting lifestyles and emergence of pathogens.</title>
        <authorList>
            <person name="Haridas S."/>
            <person name="Albert R."/>
            <person name="Binder M."/>
            <person name="Bloem J."/>
            <person name="Labutti K."/>
            <person name="Salamov A."/>
            <person name="Andreopoulos B."/>
            <person name="Baker S."/>
            <person name="Barry K."/>
            <person name="Bills G."/>
            <person name="Bluhm B."/>
            <person name="Cannon C."/>
            <person name="Castanera R."/>
            <person name="Culley D."/>
            <person name="Daum C."/>
            <person name="Ezra D."/>
            <person name="Gonzalez J."/>
            <person name="Henrissat B."/>
            <person name="Kuo A."/>
            <person name="Liang C."/>
            <person name="Lipzen A."/>
            <person name="Lutzoni F."/>
            <person name="Magnuson J."/>
            <person name="Mondo S."/>
            <person name="Nolan M."/>
            <person name="Ohm R."/>
            <person name="Pangilinan J."/>
            <person name="Park H.-J."/>
            <person name="Ramirez L."/>
            <person name="Alfaro M."/>
            <person name="Sun H."/>
            <person name="Tritt A."/>
            <person name="Yoshinaga Y."/>
            <person name="Zwiers L.-H."/>
            <person name="Turgeon B."/>
            <person name="Goodwin S."/>
            <person name="Spatafora J."/>
            <person name="Crous P."/>
            <person name="Grigoriev I."/>
        </authorList>
    </citation>
    <scope>NUCLEOTIDE SEQUENCE</scope>
    <source>
        <strain evidence="4">CBS 122368</strain>
    </source>
</reference>
<dbReference type="PANTHER" id="PTHR16099:SF5">
    <property type="entry name" value="NUCLEOTIDE TRIPHOSPHATE DIPHOSPHATASE NUDT15"/>
    <property type="match status" value="1"/>
</dbReference>
<dbReference type="GeneID" id="54583515"/>
<dbReference type="CDD" id="cd04678">
    <property type="entry name" value="NUDIX_MTH2_Nudt15"/>
    <property type="match status" value="1"/>
</dbReference>
<dbReference type="PROSITE" id="PS51462">
    <property type="entry name" value="NUDIX"/>
    <property type="match status" value="1"/>
</dbReference>
<dbReference type="InterPro" id="IPR000086">
    <property type="entry name" value="NUDIX_hydrolase_dom"/>
</dbReference>
<dbReference type="SUPFAM" id="SSF55811">
    <property type="entry name" value="Nudix"/>
    <property type="match status" value="1"/>
</dbReference>
<name>A0A6A6HXU1_9PLEO</name>
<dbReference type="GO" id="GO:0006203">
    <property type="term" value="P:dGTP catabolic process"/>
    <property type="evidence" value="ECO:0007669"/>
    <property type="project" value="TreeGrafter"/>
</dbReference>
<dbReference type="Proteomes" id="UP000800094">
    <property type="component" value="Unassembled WGS sequence"/>
</dbReference>
<dbReference type="GO" id="GO:0035539">
    <property type="term" value="F:8-oxo-7,8-dihydrodeoxyguanosine triphosphate pyrophosphatase activity"/>
    <property type="evidence" value="ECO:0007669"/>
    <property type="project" value="TreeGrafter"/>
</dbReference>
<sequence length="161" mass="18083">MAEENRPKVGVGVVIHDGAGNIVMGERAGSHGAGTMQCPGGHLEYGETFTECAKREVLEETGLEVGDIKFLVATNDVFGEGKHYITIFVTSVIVGENKVPQPLEPHKCARWDWISWSTMWQWAKEQAEAEAEGKEVKKRMFLPLVNLYRDYPEMERCLEDL</sequence>
<dbReference type="AlphaFoldDB" id="A0A6A6HXU1"/>
<protein>
    <recommendedName>
        <fullName evidence="3">Nudix hydrolase domain-containing protein</fullName>
    </recommendedName>
</protein>
<dbReference type="Pfam" id="PF00293">
    <property type="entry name" value="NUDIX"/>
    <property type="match status" value="1"/>
</dbReference>
<dbReference type="GO" id="GO:0005829">
    <property type="term" value="C:cytosol"/>
    <property type="evidence" value="ECO:0007669"/>
    <property type="project" value="TreeGrafter"/>
</dbReference>
<proteinExistence type="inferred from homology"/>
<evidence type="ECO:0000259" key="3">
    <source>
        <dbReference type="PROSITE" id="PS51462"/>
    </source>
</evidence>
<dbReference type="InterPro" id="IPR015797">
    <property type="entry name" value="NUDIX_hydrolase-like_dom_sf"/>
</dbReference>
<dbReference type="EMBL" id="ML987206">
    <property type="protein sequence ID" value="KAF2243035.1"/>
    <property type="molecule type" value="Genomic_DNA"/>
</dbReference>
<dbReference type="PROSITE" id="PS00893">
    <property type="entry name" value="NUDIX_BOX"/>
    <property type="match status" value="1"/>
</dbReference>
<dbReference type="OrthoDB" id="447842at2759"/>
<dbReference type="FunFam" id="3.90.79.10:FF:000060">
    <property type="entry name" value="Nudix hydrolase 1"/>
    <property type="match status" value="1"/>
</dbReference>
<dbReference type="InterPro" id="IPR020476">
    <property type="entry name" value="Nudix_hydrolase"/>
</dbReference>
<evidence type="ECO:0000313" key="5">
    <source>
        <dbReference type="Proteomes" id="UP000800094"/>
    </source>
</evidence>
<dbReference type="PRINTS" id="PR00502">
    <property type="entry name" value="NUDIXFAMILY"/>
</dbReference>
<evidence type="ECO:0000256" key="2">
    <source>
        <dbReference type="RuleBase" id="RU003476"/>
    </source>
</evidence>
<dbReference type="InterPro" id="IPR020084">
    <property type="entry name" value="NUDIX_hydrolase_CS"/>
</dbReference>
<organism evidence="4 5">
    <name type="scientific">Trematosphaeria pertusa</name>
    <dbReference type="NCBI Taxonomy" id="390896"/>
    <lineage>
        <taxon>Eukaryota</taxon>
        <taxon>Fungi</taxon>
        <taxon>Dikarya</taxon>
        <taxon>Ascomycota</taxon>
        <taxon>Pezizomycotina</taxon>
        <taxon>Dothideomycetes</taxon>
        <taxon>Pleosporomycetidae</taxon>
        <taxon>Pleosporales</taxon>
        <taxon>Massarineae</taxon>
        <taxon>Trematosphaeriaceae</taxon>
        <taxon>Trematosphaeria</taxon>
    </lineage>
</organism>
<dbReference type="PANTHER" id="PTHR16099">
    <property type="entry name" value="8-OXO-DGTP DIPHOSPHATES NUDT15"/>
    <property type="match status" value="1"/>
</dbReference>
<feature type="domain" description="Nudix hydrolase" evidence="3">
    <location>
        <begin position="6"/>
        <end position="138"/>
    </location>
</feature>
<evidence type="ECO:0000313" key="4">
    <source>
        <dbReference type="EMBL" id="KAF2243035.1"/>
    </source>
</evidence>
<evidence type="ECO:0000256" key="1">
    <source>
        <dbReference type="ARBA" id="ARBA00022801"/>
    </source>
</evidence>
<keyword evidence="5" id="KW-1185">Reference proteome</keyword>
<dbReference type="RefSeq" id="XP_033678039.1">
    <property type="nucleotide sequence ID" value="XM_033830185.1"/>
</dbReference>